<feature type="transmembrane region" description="Helical" evidence="3">
    <location>
        <begin position="6"/>
        <end position="26"/>
    </location>
</feature>
<reference evidence="5 6" key="1">
    <citation type="journal article" date="2015" name="Genome Announc.">
        <title>Draft Genome Sequence of Clostridium tyrobutyricum Strain DIVETGP, Isolated from Cow's Milk for Grana Padano Production.</title>
        <authorList>
            <person name="Soggiu A."/>
            <person name="Piras C."/>
            <person name="Gaiarsa S."/>
            <person name="Sassera D."/>
            <person name="Roncada P."/>
            <person name="Bendixen E."/>
            <person name="Brasca M."/>
            <person name="Bonizzi L."/>
        </authorList>
    </citation>
    <scope>NUCLEOTIDE SEQUENCE [LARGE SCALE GENOMIC DNA]</scope>
    <source>
        <strain evidence="5 6">DIVETGP</strain>
    </source>
</reference>
<keyword evidence="3" id="KW-0812">Transmembrane</keyword>
<dbReference type="GeneID" id="29418579"/>
<dbReference type="Pfam" id="PF01522">
    <property type="entry name" value="Polysacc_deac_1"/>
    <property type="match status" value="1"/>
</dbReference>
<sequence>MNKRGLKIIIACIIIVIGLLGLCNILKPNFLQDIKSNSTISNKNNIDKSLKVVDSNDYKIPKEREFTGDVIYNNSSVPVLMFHSIDYEKGNELRIPKDAFREKMKFLKDSGYTTLTLNEFYKFIEENKPVPEKSVLITFDDGYEDNYTNAYPVLKEFGLHATIFVITSTVDKDSGYLTSNQLREMNRNGIDIESHTVNHDDLDKLSYEKQLETLRNSKESLENILNKKIDYIAYPFGHFNQNTIKAVQVSGYKMAFTTESGWGNKSQGIYKLHRVYVSANHNINEFMRRLKDPEYDIHK</sequence>
<dbReference type="InterPro" id="IPR051398">
    <property type="entry name" value="Polysacch_Deacetylase"/>
</dbReference>
<organism evidence="5 6">
    <name type="scientific">Clostridium tyrobutyricum DIVETGP</name>
    <dbReference type="NCBI Taxonomy" id="1408889"/>
    <lineage>
        <taxon>Bacteria</taxon>
        <taxon>Bacillati</taxon>
        <taxon>Bacillota</taxon>
        <taxon>Clostridia</taxon>
        <taxon>Eubacteriales</taxon>
        <taxon>Clostridiaceae</taxon>
        <taxon>Clostridium</taxon>
    </lineage>
</organism>
<gene>
    <name evidence="5" type="ORF">CTDIVETGP_0318</name>
</gene>
<evidence type="ECO:0000259" key="4">
    <source>
        <dbReference type="PROSITE" id="PS51677"/>
    </source>
</evidence>
<dbReference type="InterPro" id="IPR002509">
    <property type="entry name" value="NODB_dom"/>
</dbReference>
<feature type="domain" description="NodB homology" evidence="4">
    <location>
        <begin position="133"/>
        <end position="299"/>
    </location>
</feature>
<keyword evidence="3" id="KW-0472">Membrane</keyword>
<evidence type="ECO:0000256" key="3">
    <source>
        <dbReference type="SAM" id="Phobius"/>
    </source>
</evidence>
<dbReference type="GO" id="GO:0016810">
    <property type="term" value="F:hydrolase activity, acting on carbon-nitrogen (but not peptide) bonds"/>
    <property type="evidence" value="ECO:0007669"/>
    <property type="project" value="InterPro"/>
</dbReference>
<evidence type="ECO:0000256" key="2">
    <source>
        <dbReference type="ARBA" id="ARBA00022729"/>
    </source>
</evidence>
<comment type="subcellular location">
    <subcellularLocation>
        <location evidence="1">Secreted</location>
    </subcellularLocation>
</comment>
<comment type="caution">
    <text evidence="5">The sequence shown here is derived from an EMBL/GenBank/DDBJ whole genome shotgun (WGS) entry which is preliminary data.</text>
</comment>
<dbReference type="PROSITE" id="PS51677">
    <property type="entry name" value="NODB"/>
    <property type="match status" value="1"/>
</dbReference>
<dbReference type="EMBL" id="CBXI010000004">
    <property type="protein sequence ID" value="CDL90248.1"/>
    <property type="molecule type" value="Genomic_DNA"/>
</dbReference>
<keyword evidence="2" id="KW-0732">Signal</keyword>
<dbReference type="PANTHER" id="PTHR34216:SF3">
    <property type="entry name" value="POLY-BETA-1,6-N-ACETYL-D-GLUCOSAMINE N-DEACETYLASE"/>
    <property type="match status" value="1"/>
</dbReference>
<dbReference type="CDD" id="cd10918">
    <property type="entry name" value="CE4_NodB_like_5s_6s"/>
    <property type="match status" value="1"/>
</dbReference>
<dbReference type="OrthoDB" id="9778320at2"/>
<dbReference type="RefSeq" id="WP_017750889.1">
    <property type="nucleotide sequence ID" value="NZ_CBXI010000004.1"/>
</dbReference>
<dbReference type="Gene3D" id="3.20.20.370">
    <property type="entry name" value="Glycoside hydrolase/deacetylase"/>
    <property type="match status" value="1"/>
</dbReference>
<proteinExistence type="predicted"/>
<dbReference type="InterPro" id="IPR011330">
    <property type="entry name" value="Glyco_hydro/deAcase_b/a-brl"/>
</dbReference>
<keyword evidence="6" id="KW-1185">Reference proteome</keyword>
<dbReference type="AlphaFoldDB" id="W6N1V0"/>
<evidence type="ECO:0000313" key="6">
    <source>
        <dbReference type="Proteomes" id="UP000019482"/>
    </source>
</evidence>
<evidence type="ECO:0000256" key="1">
    <source>
        <dbReference type="ARBA" id="ARBA00004613"/>
    </source>
</evidence>
<dbReference type="GO" id="GO:0005576">
    <property type="term" value="C:extracellular region"/>
    <property type="evidence" value="ECO:0007669"/>
    <property type="project" value="UniProtKB-SubCell"/>
</dbReference>
<dbReference type="Proteomes" id="UP000019482">
    <property type="component" value="Unassembled WGS sequence"/>
</dbReference>
<dbReference type="SUPFAM" id="SSF88713">
    <property type="entry name" value="Glycoside hydrolase/deacetylase"/>
    <property type="match status" value="1"/>
</dbReference>
<keyword evidence="3" id="KW-1133">Transmembrane helix</keyword>
<dbReference type="PANTHER" id="PTHR34216">
    <property type="match status" value="1"/>
</dbReference>
<accession>W6N1V0</accession>
<protein>
    <submittedName>
        <fullName evidence="5">Polysaccharide deacetylase</fullName>
    </submittedName>
</protein>
<evidence type="ECO:0000313" key="5">
    <source>
        <dbReference type="EMBL" id="CDL90248.1"/>
    </source>
</evidence>
<name>W6N1V0_CLOTY</name>
<dbReference type="GO" id="GO:0005975">
    <property type="term" value="P:carbohydrate metabolic process"/>
    <property type="evidence" value="ECO:0007669"/>
    <property type="project" value="InterPro"/>
</dbReference>